<dbReference type="RefSeq" id="XP_069198220.1">
    <property type="nucleotide sequence ID" value="XM_069341710.1"/>
</dbReference>
<evidence type="ECO:0000313" key="8">
    <source>
        <dbReference type="EMBL" id="KAL1301944.1"/>
    </source>
</evidence>
<dbReference type="SUPFAM" id="SSF56801">
    <property type="entry name" value="Acetyl-CoA synthetase-like"/>
    <property type="match status" value="1"/>
</dbReference>
<dbReference type="GeneID" id="95976105"/>
<dbReference type="InterPro" id="IPR000873">
    <property type="entry name" value="AMP-dep_synth/lig_dom"/>
</dbReference>
<accession>A0ABR3P747</accession>
<keyword evidence="9" id="KW-1185">Reference proteome</keyword>
<evidence type="ECO:0000256" key="1">
    <source>
        <dbReference type="ARBA" id="ARBA00005179"/>
    </source>
</evidence>
<feature type="domain" description="AMP-dependent synthetase/ligase" evidence="6">
    <location>
        <begin position="21"/>
        <end position="387"/>
    </location>
</feature>
<dbReference type="Gene3D" id="3.30.300.30">
    <property type="match status" value="1"/>
</dbReference>
<evidence type="ECO:0000256" key="2">
    <source>
        <dbReference type="ARBA" id="ARBA00006432"/>
    </source>
</evidence>
<keyword evidence="4" id="KW-0547">Nucleotide-binding</keyword>
<dbReference type="Pfam" id="PF13193">
    <property type="entry name" value="AMP-binding_C"/>
    <property type="match status" value="1"/>
</dbReference>
<feature type="domain" description="AMP-binding enzyme C-terminal" evidence="7">
    <location>
        <begin position="438"/>
        <end position="515"/>
    </location>
</feature>
<proteinExistence type="inferred from homology"/>
<dbReference type="EMBL" id="JBFMKM010000012">
    <property type="protein sequence ID" value="KAL1301944.1"/>
    <property type="molecule type" value="Genomic_DNA"/>
</dbReference>
<evidence type="ECO:0000256" key="3">
    <source>
        <dbReference type="ARBA" id="ARBA00022598"/>
    </source>
</evidence>
<dbReference type="Proteomes" id="UP001562354">
    <property type="component" value="Unassembled WGS sequence"/>
</dbReference>
<evidence type="ECO:0000259" key="6">
    <source>
        <dbReference type="Pfam" id="PF00501"/>
    </source>
</evidence>
<evidence type="ECO:0000313" key="9">
    <source>
        <dbReference type="Proteomes" id="UP001562354"/>
    </source>
</evidence>
<evidence type="ECO:0000256" key="5">
    <source>
        <dbReference type="ARBA" id="ARBA00022840"/>
    </source>
</evidence>
<dbReference type="PANTHER" id="PTHR24096:SF317">
    <property type="entry name" value="ADENYLATE-FORMING ENZYME AFEA"/>
    <property type="match status" value="1"/>
</dbReference>
<evidence type="ECO:0008006" key="10">
    <source>
        <dbReference type="Google" id="ProtNLM"/>
    </source>
</evidence>
<reference evidence="8 9" key="1">
    <citation type="submission" date="2024-07" db="EMBL/GenBank/DDBJ databases">
        <title>Draft sequence of the Neodothiora populina.</title>
        <authorList>
            <person name="Drown D.D."/>
            <person name="Schuette U.S."/>
            <person name="Buechlein A.B."/>
            <person name="Rusch D.R."/>
            <person name="Winton L.W."/>
            <person name="Adams G.A."/>
        </authorList>
    </citation>
    <scope>NUCLEOTIDE SEQUENCE [LARGE SCALE GENOMIC DNA]</scope>
    <source>
        <strain evidence="8 9">CPC 39397</strain>
    </source>
</reference>
<keyword evidence="5" id="KW-0067">ATP-binding</keyword>
<evidence type="ECO:0000259" key="7">
    <source>
        <dbReference type="Pfam" id="PF13193"/>
    </source>
</evidence>
<dbReference type="Gene3D" id="3.40.50.12780">
    <property type="entry name" value="N-terminal domain of ligase-like"/>
    <property type="match status" value="1"/>
</dbReference>
<sequence>MSPIAPCYKDLVTFVLEHDDYHPDKEVLIDALNPLQSITLNQARRYVRKLVGGLRRHTITRGDTICVHAFNSVKYPLIFLGIIGAGGRFTGSNPSYTATELAHHFRISQTRVVITCQAQLETVRVAAQMSNVPPANIIVLDEPSTCTAHGATSMHALMDGRGEDWQRFDDYDTASSTAAALLSTSGTTGLPKMAIRSHLSWVAENQAIEDELEKPYEARRLLCVPFFHAFAAPLALISALRSGHPTYVMTRFKQQDFLAAIARFKITETAMPPPLIVRFLAMQPDERAMLKSIELVWCGGAPLSEATQNSALQMLAGSARICQVYGMTEGGWMTTFLYPEGDRTGSVGRPIGNYEVKIKHSDSDCVVSQHVVGEVLFRGSCTMSGYLNNVKATQEAFDQDGWLRTGDVGYINDAGKLYILDRKKELIKVRGWQVAPAELESCYMMHKDIVDAAVIGVSHPIDATEVPRAYLVRVSESSVSEREILSFASQYLAKYKIMDCQIRFCDSIPKSASGKILKKVLRETGSDSGYESAGGIGIEV</sequence>
<protein>
    <recommendedName>
        <fullName evidence="10">Acetyl-CoA synthetase-like protein</fullName>
    </recommendedName>
</protein>
<dbReference type="PANTHER" id="PTHR24096">
    <property type="entry name" value="LONG-CHAIN-FATTY-ACID--COA LIGASE"/>
    <property type="match status" value="1"/>
</dbReference>
<comment type="caution">
    <text evidence="8">The sequence shown here is derived from an EMBL/GenBank/DDBJ whole genome shotgun (WGS) entry which is preliminary data.</text>
</comment>
<organism evidence="8 9">
    <name type="scientific">Neodothiora populina</name>
    <dbReference type="NCBI Taxonomy" id="2781224"/>
    <lineage>
        <taxon>Eukaryota</taxon>
        <taxon>Fungi</taxon>
        <taxon>Dikarya</taxon>
        <taxon>Ascomycota</taxon>
        <taxon>Pezizomycotina</taxon>
        <taxon>Dothideomycetes</taxon>
        <taxon>Dothideomycetidae</taxon>
        <taxon>Dothideales</taxon>
        <taxon>Dothioraceae</taxon>
        <taxon>Neodothiora</taxon>
    </lineage>
</organism>
<dbReference type="InterPro" id="IPR025110">
    <property type="entry name" value="AMP-bd_C"/>
</dbReference>
<dbReference type="InterPro" id="IPR045851">
    <property type="entry name" value="AMP-bd_C_sf"/>
</dbReference>
<comment type="similarity">
    <text evidence="2">Belongs to the ATP-dependent AMP-binding enzyme family.</text>
</comment>
<gene>
    <name evidence="8" type="ORF">AAFC00_002403</name>
</gene>
<keyword evidence="3" id="KW-0436">Ligase</keyword>
<dbReference type="Pfam" id="PF00501">
    <property type="entry name" value="AMP-binding"/>
    <property type="match status" value="1"/>
</dbReference>
<evidence type="ECO:0000256" key="4">
    <source>
        <dbReference type="ARBA" id="ARBA00022741"/>
    </source>
</evidence>
<comment type="pathway">
    <text evidence="1">Secondary metabolite biosynthesis.</text>
</comment>
<dbReference type="InterPro" id="IPR042099">
    <property type="entry name" value="ANL_N_sf"/>
</dbReference>
<name>A0ABR3P747_9PEZI</name>